<evidence type="ECO:0000313" key="1">
    <source>
        <dbReference type="EMBL" id="KAF9796275.1"/>
    </source>
</evidence>
<proteinExistence type="predicted"/>
<reference evidence="1" key="1">
    <citation type="submission" date="2020-11" db="EMBL/GenBank/DDBJ databases">
        <authorList>
            <person name="Koelle M."/>
            <person name="Horta M.A.C."/>
            <person name="Nowrousian M."/>
            <person name="Ohm R.A."/>
            <person name="Benz P."/>
            <person name="Pilgard A."/>
        </authorList>
    </citation>
    <scope>NUCLEOTIDE SEQUENCE</scope>
    <source>
        <strain evidence="1">FPRL280</strain>
    </source>
</reference>
<sequence>MERDRLDRSLGARHYASWCSSAVCRSRAYVLPAVC</sequence>
<dbReference type="AlphaFoldDB" id="A0A8H7TWW1"/>
<gene>
    <name evidence="1" type="ORF">IEO21_11015</name>
</gene>
<name>A0A8H7TWW1_9APHY</name>
<protein>
    <submittedName>
        <fullName evidence="1">Uncharacterized protein</fullName>
    </submittedName>
</protein>
<organism evidence="1 2">
    <name type="scientific">Rhodonia placenta</name>
    <dbReference type="NCBI Taxonomy" id="104341"/>
    <lineage>
        <taxon>Eukaryota</taxon>
        <taxon>Fungi</taxon>
        <taxon>Dikarya</taxon>
        <taxon>Basidiomycota</taxon>
        <taxon>Agaricomycotina</taxon>
        <taxon>Agaricomycetes</taxon>
        <taxon>Polyporales</taxon>
        <taxon>Adustoporiaceae</taxon>
        <taxon>Rhodonia</taxon>
    </lineage>
</organism>
<accession>A0A8H7TWW1</accession>
<dbReference type="Proteomes" id="UP000639403">
    <property type="component" value="Unassembled WGS sequence"/>
</dbReference>
<comment type="caution">
    <text evidence="1">The sequence shown here is derived from an EMBL/GenBank/DDBJ whole genome shotgun (WGS) entry which is preliminary data.</text>
</comment>
<dbReference type="EMBL" id="JADOXO010001370">
    <property type="protein sequence ID" value="KAF9796275.1"/>
    <property type="molecule type" value="Genomic_DNA"/>
</dbReference>
<evidence type="ECO:0000313" key="2">
    <source>
        <dbReference type="Proteomes" id="UP000639403"/>
    </source>
</evidence>
<reference evidence="1" key="2">
    <citation type="journal article" name="Front. Microbiol.">
        <title>Degradative Capacity of Two Strains of Rhodonia placenta: From Phenotype to Genotype.</title>
        <authorList>
            <person name="Kolle M."/>
            <person name="Horta M.A.C."/>
            <person name="Nowrousian M."/>
            <person name="Ohm R.A."/>
            <person name="Benz J.P."/>
            <person name="Pilgard A."/>
        </authorList>
    </citation>
    <scope>NUCLEOTIDE SEQUENCE</scope>
    <source>
        <strain evidence="1">FPRL280</strain>
    </source>
</reference>